<feature type="compositionally biased region" description="Basic and acidic residues" evidence="1">
    <location>
        <begin position="19"/>
        <end position="29"/>
    </location>
</feature>
<proteinExistence type="predicted"/>
<feature type="region of interest" description="Disordered" evidence="1">
    <location>
        <begin position="19"/>
        <end position="38"/>
    </location>
</feature>
<evidence type="ECO:0000256" key="1">
    <source>
        <dbReference type="SAM" id="MobiDB-lite"/>
    </source>
</evidence>
<organism evidence="2 3">
    <name type="scientific">Liparis tanakae</name>
    <name type="common">Tanaka's snailfish</name>
    <dbReference type="NCBI Taxonomy" id="230148"/>
    <lineage>
        <taxon>Eukaryota</taxon>
        <taxon>Metazoa</taxon>
        <taxon>Chordata</taxon>
        <taxon>Craniata</taxon>
        <taxon>Vertebrata</taxon>
        <taxon>Euteleostomi</taxon>
        <taxon>Actinopterygii</taxon>
        <taxon>Neopterygii</taxon>
        <taxon>Teleostei</taxon>
        <taxon>Neoteleostei</taxon>
        <taxon>Acanthomorphata</taxon>
        <taxon>Eupercaria</taxon>
        <taxon>Perciformes</taxon>
        <taxon>Cottioidei</taxon>
        <taxon>Cottales</taxon>
        <taxon>Liparidae</taxon>
        <taxon>Liparis</taxon>
    </lineage>
</organism>
<reference evidence="2 3" key="1">
    <citation type="submission" date="2019-03" db="EMBL/GenBank/DDBJ databases">
        <title>First draft genome of Liparis tanakae, snailfish: a comprehensive survey of snailfish specific genes.</title>
        <authorList>
            <person name="Kim W."/>
            <person name="Song I."/>
            <person name="Jeong J.-H."/>
            <person name="Kim D."/>
            <person name="Kim S."/>
            <person name="Ryu S."/>
            <person name="Song J.Y."/>
            <person name="Lee S.K."/>
        </authorList>
    </citation>
    <scope>NUCLEOTIDE SEQUENCE [LARGE SCALE GENOMIC DNA]</scope>
    <source>
        <tissue evidence="2">Muscle</tissue>
    </source>
</reference>
<dbReference type="Proteomes" id="UP000314294">
    <property type="component" value="Unassembled WGS sequence"/>
</dbReference>
<evidence type="ECO:0000313" key="3">
    <source>
        <dbReference type="Proteomes" id="UP000314294"/>
    </source>
</evidence>
<dbReference type="EMBL" id="SRLO01009615">
    <property type="protein sequence ID" value="TNN26728.1"/>
    <property type="molecule type" value="Genomic_DNA"/>
</dbReference>
<gene>
    <name evidence="2" type="ORF">EYF80_063134</name>
</gene>
<keyword evidence="3" id="KW-1185">Reference proteome</keyword>
<dbReference type="AlphaFoldDB" id="A0A4Z2EDA9"/>
<protein>
    <submittedName>
        <fullName evidence="2">Uncharacterized protein</fullName>
    </submittedName>
</protein>
<accession>A0A4Z2EDA9</accession>
<comment type="caution">
    <text evidence="2">The sequence shown here is derived from an EMBL/GenBank/DDBJ whole genome shotgun (WGS) entry which is preliminary data.</text>
</comment>
<sequence>MIELSIELGIDNAYTKEEAEKRRVSDTPRKASHVRMESSQQIIELMRPMGVVCEREGRGVERNDNALYVSEEEAEPEGDPAVNTAVA</sequence>
<name>A0A4Z2EDA9_9TELE</name>
<evidence type="ECO:0000313" key="2">
    <source>
        <dbReference type="EMBL" id="TNN26728.1"/>
    </source>
</evidence>